<dbReference type="InterPro" id="IPR016155">
    <property type="entry name" value="Mopterin_synth/thiamin_S_b"/>
</dbReference>
<comment type="similarity">
    <text evidence="1 2">Belongs to the UPF0125 (RnfH) family.</text>
</comment>
<gene>
    <name evidence="3" type="ORF">JHL22_08405</name>
</gene>
<keyword evidence="4" id="KW-1185">Reference proteome</keyword>
<accession>A0ABS1EBI4</accession>
<dbReference type="NCBIfam" id="NF002490">
    <property type="entry name" value="PRK01777.1"/>
    <property type="match status" value="1"/>
</dbReference>
<evidence type="ECO:0000256" key="1">
    <source>
        <dbReference type="ARBA" id="ARBA00010645"/>
    </source>
</evidence>
<dbReference type="InterPro" id="IPR005346">
    <property type="entry name" value="RnfH"/>
</dbReference>
<dbReference type="Gene3D" id="3.10.20.280">
    <property type="entry name" value="RnfH-like"/>
    <property type="match status" value="1"/>
</dbReference>
<reference evidence="3 4" key="1">
    <citation type="submission" date="2020-12" db="EMBL/GenBank/DDBJ databases">
        <authorList>
            <person name="Lu T."/>
            <person name="Wang Q."/>
            <person name="Han X."/>
        </authorList>
    </citation>
    <scope>NUCLEOTIDE SEQUENCE [LARGE SCALE GENOMIC DNA]</scope>
    <source>
        <strain evidence="3 4">WQ 585</strain>
    </source>
</reference>
<dbReference type="RefSeq" id="WP_200235926.1">
    <property type="nucleotide sequence ID" value="NZ_JAENGP010000008.1"/>
</dbReference>
<comment type="caution">
    <text evidence="3">The sequence shown here is derived from an EMBL/GenBank/DDBJ whole genome shotgun (WGS) entry which is preliminary data.</text>
</comment>
<organism evidence="3 4">
    <name type="scientific">Advenella mandrilli</name>
    <dbReference type="NCBI Taxonomy" id="2800330"/>
    <lineage>
        <taxon>Bacteria</taxon>
        <taxon>Pseudomonadati</taxon>
        <taxon>Pseudomonadota</taxon>
        <taxon>Betaproteobacteria</taxon>
        <taxon>Burkholderiales</taxon>
        <taxon>Alcaligenaceae</taxon>
    </lineage>
</organism>
<dbReference type="EMBL" id="JAENGP010000008">
    <property type="protein sequence ID" value="MBK1781237.1"/>
    <property type="molecule type" value="Genomic_DNA"/>
</dbReference>
<proteinExistence type="inferred from homology"/>
<protein>
    <recommendedName>
        <fullName evidence="2">UPF0125 protein JHL22_08405</fullName>
    </recommendedName>
</protein>
<evidence type="ECO:0000313" key="3">
    <source>
        <dbReference type="EMBL" id="MBK1781237.1"/>
    </source>
</evidence>
<dbReference type="InterPro" id="IPR037021">
    <property type="entry name" value="RnfH_sf"/>
</dbReference>
<dbReference type="PANTHER" id="PTHR37483">
    <property type="entry name" value="UPF0125 PROTEIN RATB"/>
    <property type="match status" value="1"/>
</dbReference>
<sequence>MATADLHISLSFPVTASHIWCKSFCVPAGSTIADAIAISGIANAFPELDISSLGKGVFGIKCAPGQTVQEGDRIELYRKLVFDPKESRRRRAEHRKAGILTKRHLRQKKSRINNYTEHRDNT</sequence>
<dbReference type="HAMAP" id="MF_00460">
    <property type="entry name" value="UPF0125_RnfH"/>
    <property type="match status" value="1"/>
</dbReference>
<evidence type="ECO:0000256" key="2">
    <source>
        <dbReference type="HAMAP-Rule" id="MF_00460"/>
    </source>
</evidence>
<evidence type="ECO:0000313" key="4">
    <source>
        <dbReference type="Proteomes" id="UP000635316"/>
    </source>
</evidence>
<name>A0ABS1EBI4_9BURK</name>
<dbReference type="PANTHER" id="PTHR37483:SF1">
    <property type="entry name" value="UPF0125 PROTEIN RATB"/>
    <property type="match status" value="1"/>
</dbReference>
<dbReference type="Proteomes" id="UP000635316">
    <property type="component" value="Unassembled WGS sequence"/>
</dbReference>
<dbReference type="SUPFAM" id="SSF54285">
    <property type="entry name" value="MoaD/ThiS"/>
    <property type="match status" value="1"/>
</dbReference>
<dbReference type="Pfam" id="PF03658">
    <property type="entry name" value="Ub-RnfH"/>
    <property type="match status" value="1"/>
</dbReference>